<dbReference type="InterPro" id="IPR029044">
    <property type="entry name" value="Nucleotide-diphossugar_trans"/>
</dbReference>
<evidence type="ECO:0000256" key="2">
    <source>
        <dbReference type="ARBA" id="ARBA00022676"/>
    </source>
</evidence>
<dbReference type="SUPFAM" id="SSF53448">
    <property type="entry name" value="Nucleotide-diphospho-sugar transferases"/>
    <property type="match status" value="1"/>
</dbReference>
<dbReference type="InterPro" id="IPR001173">
    <property type="entry name" value="Glyco_trans_2-like"/>
</dbReference>
<dbReference type="Proteomes" id="UP000009073">
    <property type="component" value="Chromosome"/>
</dbReference>
<dbReference type="eggNOG" id="COG1216">
    <property type="taxonomic scope" value="Bacteria"/>
</dbReference>
<evidence type="ECO:0000259" key="4">
    <source>
        <dbReference type="Pfam" id="PF00535"/>
    </source>
</evidence>
<dbReference type="AlphaFoldDB" id="C4LCE8"/>
<dbReference type="RefSeq" id="WP_015879901.1">
    <property type="nucleotide sequence ID" value="NC_012691.1"/>
</dbReference>
<sequence length="293" mass="33629">MKKVYSILVAYNPDLDDLYLSVEKLLKQTDIVVISNNSNFNLNFENVERIKVFNFGENLGIAAAQSIGMKWAFEHGADFIIQMDQDSVLDDLTVPRLIDSYAELTGKGYNIGVIGPRHFDKVNNQFDESRLVKGILIPDTNCEIVNATISSASLISKSAYQVAGLMEDSLFIDLVDWEYCWRLKKLGFLTVRNNDIFLGHRVGNGNKKIIGKVDARMPSPVRHYYHTRNMIHMLFRNYVPLKFKISNIVKLIMKLFIYPFAFEDGKERFSYLVKGVWHGFNGKFGRIDKTYKS</sequence>
<dbReference type="STRING" id="595494.Tola_2860"/>
<dbReference type="CAZy" id="GT2">
    <property type="family name" value="Glycosyltransferase Family 2"/>
</dbReference>
<dbReference type="CDD" id="cd02526">
    <property type="entry name" value="GT2_RfbF_like"/>
    <property type="match status" value="1"/>
</dbReference>
<evidence type="ECO:0000256" key="3">
    <source>
        <dbReference type="ARBA" id="ARBA00022679"/>
    </source>
</evidence>
<reference evidence="6" key="1">
    <citation type="submission" date="2009-05" db="EMBL/GenBank/DDBJ databases">
        <title>Complete sequence of Tolumonas auensis DSM 9187.</title>
        <authorList>
            <consortium name="US DOE Joint Genome Institute"/>
            <person name="Lucas S."/>
            <person name="Copeland A."/>
            <person name="Lapidus A."/>
            <person name="Glavina del Rio T."/>
            <person name="Tice H."/>
            <person name="Bruce D."/>
            <person name="Goodwin L."/>
            <person name="Pitluck S."/>
            <person name="Chertkov O."/>
            <person name="Brettin T."/>
            <person name="Detter J.C."/>
            <person name="Han C."/>
            <person name="Larimer F."/>
            <person name="Land M."/>
            <person name="Hauser L."/>
            <person name="Kyrpides N."/>
            <person name="Mikhailova N."/>
            <person name="Spring S."/>
            <person name="Beller H."/>
        </authorList>
    </citation>
    <scope>NUCLEOTIDE SEQUENCE [LARGE SCALE GENOMIC DNA]</scope>
    <source>
        <strain evidence="6">DSM 9187 / TA4</strain>
    </source>
</reference>
<keyword evidence="3 5" id="KW-0808">Transferase</keyword>
<comment type="similarity">
    <text evidence="1">Belongs to the glycosyltransferase 2 family.</text>
</comment>
<dbReference type="HOGENOM" id="CLU_023845_9_1_6"/>
<protein>
    <submittedName>
        <fullName evidence="5">Glycosyl transferase family 2</fullName>
    </submittedName>
</protein>
<name>C4LCE8_TOLAT</name>
<keyword evidence="6" id="KW-1185">Reference proteome</keyword>
<reference evidence="5 6" key="2">
    <citation type="journal article" date="2011" name="Stand. Genomic Sci.">
        <title>Complete genome sequence of Tolumonas auensis type strain (TA 4).</title>
        <authorList>
            <person name="Chertkov O."/>
            <person name="Copeland A."/>
            <person name="Lucas S."/>
            <person name="Lapidus A."/>
            <person name="Berry K.W."/>
            <person name="Detter J.C."/>
            <person name="Del Rio T.G."/>
            <person name="Hammon N."/>
            <person name="Dalin E."/>
            <person name="Tice H."/>
            <person name="Pitluck S."/>
            <person name="Richardson P."/>
            <person name="Bruce D."/>
            <person name="Goodwin L."/>
            <person name="Han C."/>
            <person name="Tapia R."/>
            <person name="Saunders E."/>
            <person name="Schmutz J."/>
            <person name="Brettin T."/>
            <person name="Larimer F."/>
            <person name="Land M."/>
            <person name="Hauser L."/>
            <person name="Spring S."/>
            <person name="Rohde M."/>
            <person name="Kyrpides N.C."/>
            <person name="Ivanova N."/>
            <person name="Goker M."/>
            <person name="Beller H.R."/>
            <person name="Klenk H.P."/>
            <person name="Woyke T."/>
        </authorList>
    </citation>
    <scope>NUCLEOTIDE SEQUENCE [LARGE SCALE GENOMIC DNA]</scope>
    <source>
        <strain evidence="6">DSM 9187 / TA4</strain>
    </source>
</reference>
<feature type="domain" description="Glycosyltransferase 2-like" evidence="4">
    <location>
        <begin position="7"/>
        <end position="103"/>
    </location>
</feature>
<dbReference type="OrthoDB" id="9771846at2"/>
<dbReference type="Pfam" id="PF00535">
    <property type="entry name" value="Glycos_transf_2"/>
    <property type="match status" value="1"/>
</dbReference>
<gene>
    <name evidence="5" type="ordered locus">Tola_2860</name>
</gene>
<evidence type="ECO:0000313" key="6">
    <source>
        <dbReference type="Proteomes" id="UP000009073"/>
    </source>
</evidence>
<evidence type="ECO:0000256" key="1">
    <source>
        <dbReference type="ARBA" id="ARBA00006739"/>
    </source>
</evidence>
<dbReference type="PANTHER" id="PTHR43179">
    <property type="entry name" value="RHAMNOSYLTRANSFERASE WBBL"/>
    <property type="match status" value="1"/>
</dbReference>
<proteinExistence type="inferred from homology"/>
<keyword evidence="2" id="KW-0328">Glycosyltransferase</keyword>
<dbReference type="EMBL" id="CP001616">
    <property type="protein sequence ID" value="ACQ94452.1"/>
    <property type="molecule type" value="Genomic_DNA"/>
</dbReference>
<dbReference type="Gene3D" id="3.90.550.10">
    <property type="entry name" value="Spore Coat Polysaccharide Biosynthesis Protein SpsA, Chain A"/>
    <property type="match status" value="1"/>
</dbReference>
<accession>C4LCE8</accession>
<organism evidence="5 6">
    <name type="scientific">Tolumonas auensis (strain DSM 9187 / NBRC 110442 / TA 4)</name>
    <dbReference type="NCBI Taxonomy" id="595494"/>
    <lineage>
        <taxon>Bacteria</taxon>
        <taxon>Pseudomonadati</taxon>
        <taxon>Pseudomonadota</taxon>
        <taxon>Gammaproteobacteria</taxon>
        <taxon>Aeromonadales</taxon>
        <taxon>Aeromonadaceae</taxon>
        <taxon>Tolumonas</taxon>
    </lineage>
</organism>
<evidence type="ECO:0000313" key="5">
    <source>
        <dbReference type="EMBL" id="ACQ94452.1"/>
    </source>
</evidence>
<dbReference type="GO" id="GO:0016757">
    <property type="term" value="F:glycosyltransferase activity"/>
    <property type="evidence" value="ECO:0007669"/>
    <property type="project" value="UniProtKB-KW"/>
</dbReference>
<dbReference type="PANTHER" id="PTHR43179:SF12">
    <property type="entry name" value="GALACTOFURANOSYLTRANSFERASE GLFT2"/>
    <property type="match status" value="1"/>
</dbReference>
<dbReference type="KEGG" id="tau:Tola_2860"/>